<feature type="transmembrane region" description="Helical" evidence="6">
    <location>
        <begin position="269"/>
        <end position="291"/>
    </location>
</feature>
<feature type="transmembrane region" description="Helical" evidence="6">
    <location>
        <begin position="114"/>
        <end position="133"/>
    </location>
</feature>
<feature type="domain" description="Major facilitator superfamily (MFS) profile" evidence="7">
    <location>
        <begin position="49"/>
        <end position="496"/>
    </location>
</feature>
<name>A0ABV3DDX3_9ACTN</name>
<dbReference type="Pfam" id="PF07690">
    <property type="entry name" value="MFS_1"/>
    <property type="match status" value="1"/>
</dbReference>
<feature type="region of interest" description="Disordered" evidence="5">
    <location>
        <begin position="1"/>
        <end position="30"/>
    </location>
</feature>
<evidence type="ECO:0000259" key="7">
    <source>
        <dbReference type="PROSITE" id="PS50850"/>
    </source>
</evidence>
<proteinExistence type="predicted"/>
<dbReference type="PANTHER" id="PTHR11662:SF399">
    <property type="entry name" value="FI19708P1-RELATED"/>
    <property type="match status" value="1"/>
</dbReference>
<feature type="transmembrane region" description="Helical" evidence="6">
    <location>
        <begin position="139"/>
        <end position="161"/>
    </location>
</feature>
<keyword evidence="9" id="KW-1185">Reference proteome</keyword>
<keyword evidence="4 6" id="KW-0472">Membrane</keyword>
<dbReference type="PANTHER" id="PTHR11662">
    <property type="entry name" value="SOLUTE CARRIER FAMILY 17"/>
    <property type="match status" value="1"/>
</dbReference>
<comment type="caution">
    <text evidence="8">The sequence shown here is derived from an EMBL/GenBank/DDBJ whole genome shotgun (WGS) entry which is preliminary data.</text>
</comment>
<comment type="subcellular location">
    <subcellularLocation>
        <location evidence="1">Cell membrane</location>
        <topology evidence="1">Multi-pass membrane protein</topology>
    </subcellularLocation>
</comment>
<keyword evidence="3 6" id="KW-1133">Transmembrane helix</keyword>
<feature type="transmembrane region" description="Helical" evidence="6">
    <location>
        <begin position="365"/>
        <end position="385"/>
    </location>
</feature>
<feature type="compositionally biased region" description="Low complexity" evidence="5">
    <location>
        <begin position="18"/>
        <end position="30"/>
    </location>
</feature>
<reference evidence="8 9" key="1">
    <citation type="submission" date="2024-06" db="EMBL/GenBank/DDBJ databases">
        <title>The Natural Products Discovery Center: Release of the First 8490 Sequenced Strains for Exploring Actinobacteria Biosynthetic Diversity.</title>
        <authorList>
            <person name="Kalkreuter E."/>
            <person name="Kautsar S.A."/>
            <person name="Yang D."/>
            <person name="Bader C.D."/>
            <person name="Teijaro C.N."/>
            <person name="Fluegel L."/>
            <person name="Davis C.M."/>
            <person name="Simpson J.R."/>
            <person name="Lauterbach L."/>
            <person name="Steele A.D."/>
            <person name="Gui C."/>
            <person name="Meng S."/>
            <person name="Li G."/>
            <person name="Viehrig K."/>
            <person name="Ye F."/>
            <person name="Su P."/>
            <person name="Kiefer A.F."/>
            <person name="Nichols A."/>
            <person name="Cepeda A.J."/>
            <person name="Yan W."/>
            <person name="Fan B."/>
            <person name="Jiang Y."/>
            <person name="Adhikari A."/>
            <person name="Zheng C.-J."/>
            <person name="Schuster L."/>
            <person name="Cowan T.M."/>
            <person name="Smanski M.J."/>
            <person name="Chevrette M.G."/>
            <person name="De Carvalho L.P.S."/>
            <person name="Shen B."/>
        </authorList>
    </citation>
    <scope>NUCLEOTIDE SEQUENCE [LARGE SCALE GENOMIC DNA]</scope>
    <source>
        <strain evidence="8 9">NPDC048946</strain>
    </source>
</reference>
<feature type="transmembrane region" description="Helical" evidence="6">
    <location>
        <begin position="80"/>
        <end position="102"/>
    </location>
</feature>
<accession>A0ABV3DDX3</accession>
<evidence type="ECO:0000256" key="5">
    <source>
        <dbReference type="SAM" id="MobiDB-lite"/>
    </source>
</evidence>
<dbReference type="InterPro" id="IPR011701">
    <property type="entry name" value="MFS"/>
</dbReference>
<evidence type="ECO:0000313" key="9">
    <source>
        <dbReference type="Proteomes" id="UP001551482"/>
    </source>
</evidence>
<feature type="transmembrane region" description="Helical" evidence="6">
    <location>
        <begin position="173"/>
        <end position="193"/>
    </location>
</feature>
<dbReference type="RefSeq" id="WP_358352208.1">
    <property type="nucleotide sequence ID" value="NZ_JBEZFP010000020.1"/>
</dbReference>
<dbReference type="Proteomes" id="UP001551482">
    <property type="component" value="Unassembled WGS sequence"/>
</dbReference>
<gene>
    <name evidence="8" type="ORF">AB0C36_10570</name>
</gene>
<dbReference type="InterPro" id="IPR036259">
    <property type="entry name" value="MFS_trans_sf"/>
</dbReference>
<dbReference type="SUPFAM" id="SSF103473">
    <property type="entry name" value="MFS general substrate transporter"/>
    <property type="match status" value="1"/>
</dbReference>
<feature type="transmembrane region" description="Helical" evidence="6">
    <location>
        <begin position="47"/>
        <end position="68"/>
    </location>
</feature>
<feature type="transmembrane region" description="Helical" evidence="6">
    <location>
        <begin position="311"/>
        <end position="329"/>
    </location>
</feature>
<protein>
    <submittedName>
        <fullName evidence="8">MFS transporter</fullName>
    </submittedName>
</protein>
<feature type="transmembrane region" description="Helical" evidence="6">
    <location>
        <begin position="397"/>
        <end position="425"/>
    </location>
</feature>
<dbReference type="Gene3D" id="1.20.1250.20">
    <property type="entry name" value="MFS general substrate transporter like domains"/>
    <property type="match status" value="2"/>
</dbReference>
<evidence type="ECO:0000256" key="3">
    <source>
        <dbReference type="ARBA" id="ARBA00022989"/>
    </source>
</evidence>
<dbReference type="InterPro" id="IPR020846">
    <property type="entry name" value="MFS_dom"/>
</dbReference>
<feature type="transmembrane region" description="Helical" evidence="6">
    <location>
        <begin position="336"/>
        <end position="353"/>
    </location>
</feature>
<evidence type="ECO:0000256" key="2">
    <source>
        <dbReference type="ARBA" id="ARBA00022692"/>
    </source>
</evidence>
<organism evidence="8 9">
    <name type="scientific">Streptodolium elevatio</name>
    <dbReference type="NCBI Taxonomy" id="3157996"/>
    <lineage>
        <taxon>Bacteria</taxon>
        <taxon>Bacillati</taxon>
        <taxon>Actinomycetota</taxon>
        <taxon>Actinomycetes</taxon>
        <taxon>Kitasatosporales</taxon>
        <taxon>Streptomycetaceae</taxon>
        <taxon>Streptodolium</taxon>
    </lineage>
</organism>
<evidence type="ECO:0000313" key="8">
    <source>
        <dbReference type="EMBL" id="MEU8133943.1"/>
    </source>
</evidence>
<evidence type="ECO:0000256" key="1">
    <source>
        <dbReference type="ARBA" id="ARBA00004651"/>
    </source>
</evidence>
<keyword evidence="2 6" id="KW-0812">Transmembrane</keyword>
<dbReference type="CDD" id="cd06174">
    <property type="entry name" value="MFS"/>
    <property type="match status" value="1"/>
</dbReference>
<feature type="transmembrane region" description="Helical" evidence="6">
    <location>
        <begin position="205"/>
        <end position="223"/>
    </location>
</feature>
<dbReference type="InterPro" id="IPR050382">
    <property type="entry name" value="MFS_Na/Anion_cotransporter"/>
</dbReference>
<evidence type="ECO:0000256" key="4">
    <source>
        <dbReference type="ARBA" id="ARBA00023136"/>
    </source>
</evidence>
<sequence>MSETTSPRGDAGAREPEPAAAAAPPRNPLGPLWNRQLDRYPGTGPRVFYLFISTLAGIVLYYELYVQYSVSTSLISEFGMTYMFATMISVVGNLAGAFASLLAGLADRWGRANLVVYGLLLVGLLIVFAVPNAESKTQLMVYMAIVSFVEGIVLVASPALIRDFSPQIGRAAAMGFWTLGPVIGSLTTTIVTSHTLDTHGWEDQFRFAGYAGLGVFVIAFFGLRELSPPLRDQLMVSLRDQALVEAKARGLDTEQILKGQWRQMMRLDIVGPAVGIGLHLMFYYSAVGNLVVYYATVFGYSEQRTNALANWYWVANALSLVFVGIVSDLLKVRKPFMILGGVGTVFFTLLFLMRTDDPGTGYYHSAWLLVGIGVFSGFTFAPWMAAFTETVERHNPAATAIGLAVWGWTLRVIVSVSAIFTPIIVTAVTPLVNDSAKVQAAAAEAGPAAETVQANPGLFAELDAYPRQEDIPPELLARAIQTVGLEKLLQVQEKAEALRTLDKYAPDVLAAQERAPDEWERWWWFTIACQALFLPTVFLMAGRWDPRKARADAEEHARKVDAELAELVRGTEESETAESDR</sequence>
<dbReference type="PROSITE" id="PS50850">
    <property type="entry name" value="MFS"/>
    <property type="match status" value="1"/>
</dbReference>
<evidence type="ECO:0000256" key="6">
    <source>
        <dbReference type="SAM" id="Phobius"/>
    </source>
</evidence>
<dbReference type="EMBL" id="JBEZFP010000020">
    <property type="protein sequence ID" value="MEU8133943.1"/>
    <property type="molecule type" value="Genomic_DNA"/>
</dbReference>
<feature type="transmembrane region" description="Helical" evidence="6">
    <location>
        <begin position="522"/>
        <end position="541"/>
    </location>
</feature>